<protein>
    <submittedName>
        <fullName evidence="1">Uncharacterized protein</fullName>
    </submittedName>
</protein>
<evidence type="ECO:0000313" key="1">
    <source>
        <dbReference type="EMBL" id="GAE49142.1"/>
    </source>
</evidence>
<comment type="caution">
    <text evidence="1">The sequence shown here is derived from an EMBL/GenBank/DDBJ whole genome shotgun (WGS) entry which is preliminary data.</text>
</comment>
<dbReference type="Proteomes" id="UP000019143">
    <property type="component" value="Unassembled WGS sequence"/>
</dbReference>
<dbReference type="EMBL" id="BAVB01000109">
    <property type="protein sequence ID" value="GAE49142.1"/>
    <property type="molecule type" value="Genomic_DNA"/>
</dbReference>
<gene>
    <name evidence="1" type="ORF">XPU_0674</name>
</gene>
<dbReference type="AlphaFoldDB" id="W4RYD0"/>
<evidence type="ECO:0000313" key="2">
    <source>
        <dbReference type="Proteomes" id="UP000019143"/>
    </source>
</evidence>
<name>W4RYD0_9XANT</name>
<reference evidence="1 2" key="1">
    <citation type="submission" date="2014-01" db="EMBL/GenBank/DDBJ databases">
        <title>Genome sequence and analysis of Xanthomonas arboricola pv. pruni.</title>
        <authorList>
            <person name="Fujikawa T."/>
            <person name="Nakazono-Nagaoka E."/>
        </authorList>
    </citation>
    <scope>NUCLEOTIDE SEQUENCE [LARGE SCALE GENOMIC DNA]</scope>
    <source>
        <strain evidence="2">MAFF 311562</strain>
    </source>
</reference>
<sequence>MLAASTRLTFCWVVFVHLGDGQVDLFDAAGLFLRGGGDVAHDVGDMLDAGDDL</sequence>
<feature type="non-terminal residue" evidence="1">
    <location>
        <position position="53"/>
    </location>
</feature>
<proteinExistence type="predicted"/>
<organism evidence="1 2">
    <name type="scientific">Xanthomonas arboricola pv. pruni str. MAFF 311562</name>
    <dbReference type="NCBI Taxonomy" id="1414836"/>
    <lineage>
        <taxon>Bacteria</taxon>
        <taxon>Pseudomonadati</taxon>
        <taxon>Pseudomonadota</taxon>
        <taxon>Gammaproteobacteria</taxon>
        <taxon>Lysobacterales</taxon>
        <taxon>Lysobacteraceae</taxon>
        <taxon>Xanthomonas</taxon>
    </lineage>
</organism>
<accession>W4RYD0</accession>